<comment type="function">
    <text evidence="2">Could be a virulence factor.</text>
</comment>
<keyword evidence="8" id="KW-0964">Secreted</keyword>
<evidence type="ECO:0000256" key="11">
    <source>
        <dbReference type="ARBA" id="ARBA00023026"/>
    </source>
</evidence>
<dbReference type="InterPro" id="IPR001736">
    <property type="entry name" value="PLipase_D/transphosphatidylase"/>
</dbReference>
<dbReference type="RefSeq" id="WP_410250245.1">
    <property type="nucleotide sequence ID" value="NZ_CP112932.1"/>
</dbReference>
<dbReference type="EC" id="3.1.4.4" evidence="6"/>
<gene>
    <name evidence="15" type="ORF">Trichorick_01270</name>
</gene>
<comment type="subcellular location">
    <subcellularLocation>
        <location evidence="3">Secreted</location>
    </subcellularLocation>
</comment>
<dbReference type="Proteomes" id="UP001326613">
    <property type="component" value="Chromosome"/>
</dbReference>
<comment type="catalytic activity">
    <reaction evidence="1">
        <text>a 1,2-diacyl-sn-glycero-3-phosphocholine + H2O = a 1,2-diacyl-sn-glycero-3-phosphate + choline + H(+)</text>
        <dbReference type="Rhea" id="RHEA:14445"/>
        <dbReference type="ChEBI" id="CHEBI:15354"/>
        <dbReference type="ChEBI" id="CHEBI:15377"/>
        <dbReference type="ChEBI" id="CHEBI:15378"/>
        <dbReference type="ChEBI" id="CHEBI:57643"/>
        <dbReference type="ChEBI" id="CHEBI:58608"/>
        <dbReference type="EC" id="3.1.4.4"/>
    </reaction>
</comment>
<evidence type="ECO:0000313" key="16">
    <source>
        <dbReference type="Proteomes" id="UP001326613"/>
    </source>
</evidence>
<feature type="domain" description="PLD phosphodiesterase" evidence="14">
    <location>
        <begin position="135"/>
        <end position="162"/>
    </location>
</feature>
<evidence type="ECO:0000313" key="15">
    <source>
        <dbReference type="EMBL" id="WPY01359.1"/>
    </source>
</evidence>
<dbReference type="PANTHER" id="PTHR43856:SF1">
    <property type="entry name" value="MITOCHONDRIAL CARDIOLIPIN HYDROLASE"/>
    <property type="match status" value="1"/>
</dbReference>
<evidence type="ECO:0000256" key="13">
    <source>
        <dbReference type="ARBA" id="ARBA00029594"/>
    </source>
</evidence>
<keyword evidence="12" id="KW-0443">Lipid metabolism</keyword>
<dbReference type="InterPro" id="IPR051406">
    <property type="entry name" value="PLD_domain"/>
</dbReference>
<evidence type="ECO:0000256" key="8">
    <source>
        <dbReference type="ARBA" id="ARBA00022525"/>
    </source>
</evidence>
<dbReference type="InterPro" id="IPR025202">
    <property type="entry name" value="PLD-like_dom"/>
</dbReference>
<comment type="similarity">
    <text evidence="4">Belongs to the phospholipase D family.</text>
</comment>
<evidence type="ECO:0000256" key="7">
    <source>
        <dbReference type="ARBA" id="ARBA00018392"/>
    </source>
</evidence>
<dbReference type="Pfam" id="PF13091">
    <property type="entry name" value="PLDc_2"/>
    <property type="match status" value="1"/>
</dbReference>
<evidence type="ECO:0000256" key="1">
    <source>
        <dbReference type="ARBA" id="ARBA00000798"/>
    </source>
</evidence>
<dbReference type="EMBL" id="CP112932">
    <property type="protein sequence ID" value="WPY01359.1"/>
    <property type="molecule type" value="Genomic_DNA"/>
</dbReference>
<evidence type="ECO:0000256" key="6">
    <source>
        <dbReference type="ARBA" id="ARBA00012027"/>
    </source>
</evidence>
<sequence>MNNRKTKLAIKKLSGIRGSVIGIFMLGVTAGVGYEEMVGIGTWHNFHPKTDKFNVCFTPPSGCGSLIAQEIAKAKDTIYIQAYSFTSQPIIYQLIAAKNRGVKVQILLDRSNLDDRHSKMTELQNAGIKVKIDKVPGIAHNKVIVIDRHKVLTGSFNFSKAADQRNAENLVLIEDEQIAETYLKNWFNRQEQSY</sequence>
<keyword evidence="16" id="KW-1185">Reference proteome</keyword>
<keyword evidence="11" id="KW-0843">Virulence</keyword>
<name>A0ABZ0UWR3_9RICK</name>
<dbReference type="SUPFAM" id="SSF56024">
    <property type="entry name" value="Phospholipase D/nuclease"/>
    <property type="match status" value="1"/>
</dbReference>
<evidence type="ECO:0000256" key="9">
    <source>
        <dbReference type="ARBA" id="ARBA00022801"/>
    </source>
</evidence>
<dbReference type="Gene3D" id="3.30.870.10">
    <property type="entry name" value="Endonuclease Chain A"/>
    <property type="match status" value="1"/>
</dbReference>
<protein>
    <recommendedName>
        <fullName evidence="7">Phospholipase D</fullName>
        <ecNumber evidence="6">3.1.4.4</ecNumber>
    </recommendedName>
    <alternativeName>
        <fullName evidence="13">Choline phosphatase</fullName>
    </alternativeName>
</protein>
<keyword evidence="10" id="KW-0442">Lipid degradation</keyword>
<evidence type="ECO:0000256" key="12">
    <source>
        <dbReference type="ARBA" id="ARBA00023098"/>
    </source>
</evidence>
<proteinExistence type="inferred from homology"/>
<evidence type="ECO:0000256" key="2">
    <source>
        <dbReference type="ARBA" id="ARBA00003145"/>
    </source>
</evidence>
<reference evidence="15 16" key="1">
    <citation type="submission" date="2022-10" db="EMBL/GenBank/DDBJ databases">
        <title>Host association and intracellularity evolved multiple times independently in the Rickettsiales.</title>
        <authorList>
            <person name="Castelli M."/>
            <person name="Nardi T."/>
            <person name="Gammuto L."/>
            <person name="Bellinzona G."/>
            <person name="Sabaneyeva E."/>
            <person name="Potekhin A."/>
            <person name="Serra V."/>
            <person name="Petroni G."/>
            <person name="Sassera D."/>
        </authorList>
    </citation>
    <scope>NUCLEOTIDE SEQUENCE [LARGE SCALE GENOMIC DNA]</scope>
    <source>
        <strain evidence="15 16">Kr 154-4</strain>
    </source>
</reference>
<dbReference type="PANTHER" id="PTHR43856">
    <property type="entry name" value="CARDIOLIPIN HYDROLASE"/>
    <property type="match status" value="1"/>
</dbReference>
<dbReference type="CDD" id="cd09170">
    <property type="entry name" value="PLDc_Nuc"/>
    <property type="match status" value="1"/>
</dbReference>
<accession>A0ABZ0UWR3</accession>
<dbReference type="PROSITE" id="PS50035">
    <property type="entry name" value="PLD"/>
    <property type="match status" value="1"/>
</dbReference>
<evidence type="ECO:0000256" key="5">
    <source>
        <dbReference type="ARBA" id="ARBA00011738"/>
    </source>
</evidence>
<evidence type="ECO:0000256" key="3">
    <source>
        <dbReference type="ARBA" id="ARBA00004613"/>
    </source>
</evidence>
<comment type="subunit">
    <text evidence="5">Homodimer.</text>
</comment>
<evidence type="ECO:0000259" key="14">
    <source>
        <dbReference type="PROSITE" id="PS50035"/>
    </source>
</evidence>
<evidence type="ECO:0000256" key="10">
    <source>
        <dbReference type="ARBA" id="ARBA00022963"/>
    </source>
</evidence>
<organism evidence="15 16">
    <name type="scientific">Candidatus Trichorickettsia mobilis</name>
    <dbReference type="NCBI Taxonomy" id="1346319"/>
    <lineage>
        <taxon>Bacteria</taxon>
        <taxon>Pseudomonadati</taxon>
        <taxon>Pseudomonadota</taxon>
        <taxon>Alphaproteobacteria</taxon>
        <taxon>Rickettsiales</taxon>
        <taxon>Rickettsiaceae</taxon>
        <taxon>Rickettsieae</taxon>
        <taxon>Candidatus Trichorickettsia</taxon>
    </lineage>
</organism>
<evidence type="ECO:0000256" key="4">
    <source>
        <dbReference type="ARBA" id="ARBA00008664"/>
    </source>
</evidence>
<keyword evidence="9" id="KW-0378">Hydrolase</keyword>